<dbReference type="Pfam" id="PF14209">
    <property type="entry name" value="DUF4321"/>
    <property type="match status" value="1"/>
</dbReference>
<evidence type="ECO:0000313" key="3">
    <source>
        <dbReference type="EMBL" id="QAV20660.1"/>
    </source>
</evidence>
<dbReference type="RefSeq" id="WP_009672966.1">
    <property type="nucleotide sequence ID" value="NZ_BQWH01000003.1"/>
</dbReference>
<name>A0A410X222_9BACL</name>
<gene>
    <name evidence="2" type="ORF">M5X16_16970</name>
    <name evidence="3" type="ORF">PC41400_24445</name>
</gene>
<evidence type="ECO:0000313" key="2">
    <source>
        <dbReference type="EMBL" id="MCY9597456.1"/>
    </source>
</evidence>
<keyword evidence="1" id="KW-0812">Transmembrane</keyword>
<keyword evidence="5" id="KW-1185">Reference proteome</keyword>
<dbReference type="GeneID" id="95377947"/>
<dbReference type="InterPro" id="IPR025470">
    <property type="entry name" value="DUF4321"/>
</dbReference>
<feature type="transmembrane region" description="Helical" evidence="1">
    <location>
        <begin position="57"/>
        <end position="77"/>
    </location>
</feature>
<dbReference type="KEGG" id="pchi:PC41400_24445"/>
<evidence type="ECO:0000313" key="5">
    <source>
        <dbReference type="Proteomes" id="UP001527202"/>
    </source>
</evidence>
<proteinExistence type="predicted"/>
<dbReference type="EMBL" id="JAMDMJ010000022">
    <property type="protein sequence ID" value="MCY9597456.1"/>
    <property type="molecule type" value="Genomic_DNA"/>
</dbReference>
<dbReference type="OrthoDB" id="2974387at2"/>
<dbReference type="Proteomes" id="UP000288943">
    <property type="component" value="Chromosome"/>
</dbReference>
<dbReference type="Proteomes" id="UP001527202">
    <property type="component" value="Unassembled WGS sequence"/>
</dbReference>
<reference evidence="3 4" key="1">
    <citation type="submission" date="2018-01" db="EMBL/GenBank/DDBJ databases">
        <title>The whole genome sequencing and assembly of Paenibacillus chitinolyticus KCCM 41400 strain.</title>
        <authorList>
            <person name="Kim J.-Y."/>
            <person name="Park M.-K."/>
            <person name="Lee Y.-J."/>
            <person name="Yi H."/>
            <person name="Bahn Y.-S."/>
            <person name="Kim J.F."/>
            <person name="Lee D.-W."/>
        </authorList>
    </citation>
    <scope>NUCLEOTIDE SEQUENCE [LARGE SCALE GENOMIC DNA]</scope>
    <source>
        <strain evidence="3 4">KCCM 41400</strain>
    </source>
</reference>
<keyword evidence="1" id="KW-1133">Transmembrane helix</keyword>
<keyword evidence="1" id="KW-0472">Membrane</keyword>
<dbReference type="AlphaFoldDB" id="A0A410X222"/>
<accession>A0A410X222</accession>
<dbReference type="EMBL" id="CP026520">
    <property type="protein sequence ID" value="QAV20660.1"/>
    <property type="molecule type" value="Genomic_DNA"/>
</dbReference>
<evidence type="ECO:0000313" key="4">
    <source>
        <dbReference type="Proteomes" id="UP000288943"/>
    </source>
</evidence>
<organism evidence="3 4">
    <name type="scientific">Paenibacillus chitinolyticus</name>
    <dbReference type="NCBI Taxonomy" id="79263"/>
    <lineage>
        <taxon>Bacteria</taxon>
        <taxon>Bacillati</taxon>
        <taxon>Bacillota</taxon>
        <taxon>Bacilli</taxon>
        <taxon>Bacillales</taxon>
        <taxon>Paenibacillaceae</taxon>
        <taxon>Paenibacillus</taxon>
    </lineage>
</organism>
<evidence type="ECO:0000256" key="1">
    <source>
        <dbReference type="SAM" id="Phobius"/>
    </source>
</evidence>
<sequence length="80" mass="8884">MKKNGFTLVLFLVIGLVVGIIVGQLLAPVKALAFLTKTTDIVWQPKADLQVIQYDILLQIKLNLCSIIGLAAAFWLYRKV</sequence>
<protein>
    <submittedName>
        <fullName evidence="3">DUF4321 domain-containing protein</fullName>
    </submittedName>
</protein>
<reference evidence="2 5" key="2">
    <citation type="submission" date="2022-05" db="EMBL/GenBank/DDBJ databases">
        <title>Genome Sequencing of Bee-Associated Microbes.</title>
        <authorList>
            <person name="Dunlap C."/>
        </authorList>
    </citation>
    <scope>NUCLEOTIDE SEQUENCE [LARGE SCALE GENOMIC DNA]</scope>
    <source>
        <strain evidence="2 5">NRRL B-23120</strain>
    </source>
</reference>